<protein>
    <submittedName>
        <fullName evidence="8">Site-specific integrase</fullName>
    </submittedName>
</protein>
<dbReference type="Proteomes" id="UP001501079">
    <property type="component" value="Unassembled WGS sequence"/>
</dbReference>
<dbReference type="Gene3D" id="1.10.150.130">
    <property type="match status" value="1"/>
</dbReference>
<evidence type="ECO:0000256" key="1">
    <source>
        <dbReference type="ARBA" id="ARBA00008857"/>
    </source>
</evidence>
<proteinExistence type="inferred from homology"/>
<dbReference type="InterPro" id="IPR004107">
    <property type="entry name" value="Integrase_SAM-like_N"/>
</dbReference>
<feature type="domain" description="Tyr recombinase" evidence="6">
    <location>
        <begin position="164"/>
        <end position="348"/>
    </location>
</feature>
<name>A0ABP8A2L8_9MICO</name>
<dbReference type="InterPro" id="IPR044068">
    <property type="entry name" value="CB"/>
</dbReference>
<comment type="similarity">
    <text evidence="1">Belongs to the 'phage' integrase family.</text>
</comment>
<dbReference type="PROSITE" id="PS51900">
    <property type="entry name" value="CB"/>
    <property type="match status" value="1"/>
</dbReference>
<evidence type="ECO:0000256" key="2">
    <source>
        <dbReference type="ARBA" id="ARBA00022908"/>
    </source>
</evidence>
<evidence type="ECO:0000313" key="8">
    <source>
        <dbReference type="EMBL" id="GAA4176340.1"/>
    </source>
</evidence>
<dbReference type="InterPro" id="IPR002104">
    <property type="entry name" value="Integrase_catalytic"/>
</dbReference>
<dbReference type="PROSITE" id="PS51898">
    <property type="entry name" value="TYR_RECOMBINASE"/>
    <property type="match status" value="1"/>
</dbReference>
<dbReference type="Gene3D" id="1.10.443.10">
    <property type="entry name" value="Intergrase catalytic core"/>
    <property type="match status" value="1"/>
</dbReference>
<dbReference type="PANTHER" id="PTHR30349">
    <property type="entry name" value="PHAGE INTEGRASE-RELATED"/>
    <property type="match status" value="1"/>
</dbReference>
<dbReference type="Pfam" id="PF14659">
    <property type="entry name" value="Phage_int_SAM_3"/>
    <property type="match status" value="1"/>
</dbReference>
<sequence length="362" mass="40511">MSTIKAYETAAGKRYRVRYRKPDGSQTDKRGFRTKRDAELFAATVEVKKARGEYVDPSLGRVTVAERSKSWLSAKKARAKASYYRTLEIAWHTHVEERWGGIRLVDIEFSDVQDWVSELAEKRSATVVIRAHGILAGILDTAVRDRRLARNEARGVVLPRKRKKKHVYLSHLQVEQLAAESREKATLVRVLAYTGVRWGEATALRVSDVDFGRRRLYVHENAVRVGPKTVVDDTKGGKARWVPFAPFLEFGLRAAAKGKRADELLFGDGENYLKTPDYRDGWYAGAKKRAGLPESLTIHDLRHSAASFAVAAGANVKALQRMLGHESAAMTLDVYADLFDDDLDKVADALERSRDEALGATA</sequence>
<dbReference type="InterPro" id="IPR011010">
    <property type="entry name" value="DNA_brk_join_enz"/>
</dbReference>
<dbReference type="InterPro" id="IPR010998">
    <property type="entry name" value="Integrase_recombinase_N"/>
</dbReference>
<gene>
    <name evidence="8" type="ORF">GCM10022287_23360</name>
</gene>
<dbReference type="InterPro" id="IPR050090">
    <property type="entry name" value="Tyrosine_recombinase_XerCD"/>
</dbReference>
<feature type="domain" description="Core-binding (CB)" evidence="7">
    <location>
        <begin position="62"/>
        <end position="143"/>
    </location>
</feature>
<dbReference type="PANTHER" id="PTHR30349:SF64">
    <property type="entry name" value="PROPHAGE INTEGRASE INTD-RELATED"/>
    <property type="match status" value="1"/>
</dbReference>
<dbReference type="RefSeq" id="WP_344754579.1">
    <property type="nucleotide sequence ID" value="NZ_BAABBW010000004.1"/>
</dbReference>
<comment type="caution">
    <text evidence="8">The sequence shown here is derived from an EMBL/GenBank/DDBJ whole genome shotgun (WGS) entry which is preliminary data.</text>
</comment>
<keyword evidence="2" id="KW-0229">DNA integration</keyword>
<evidence type="ECO:0000259" key="7">
    <source>
        <dbReference type="PROSITE" id="PS51900"/>
    </source>
</evidence>
<accession>A0ABP8A2L8</accession>
<keyword evidence="9" id="KW-1185">Reference proteome</keyword>
<reference evidence="9" key="1">
    <citation type="journal article" date="2019" name="Int. J. Syst. Evol. Microbiol.">
        <title>The Global Catalogue of Microorganisms (GCM) 10K type strain sequencing project: providing services to taxonomists for standard genome sequencing and annotation.</title>
        <authorList>
            <consortium name="The Broad Institute Genomics Platform"/>
            <consortium name="The Broad Institute Genome Sequencing Center for Infectious Disease"/>
            <person name="Wu L."/>
            <person name="Ma J."/>
        </authorList>
    </citation>
    <scope>NUCLEOTIDE SEQUENCE [LARGE SCALE GENOMIC DNA]</scope>
    <source>
        <strain evidence="9">JCM 17591</strain>
    </source>
</reference>
<dbReference type="EMBL" id="BAABBW010000004">
    <property type="protein sequence ID" value="GAA4176340.1"/>
    <property type="molecule type" value="Genomic_DNA"/>
</dbReference>
<dbReference type="Pfam" id="PF00589">
    <property type="entry name" value="Phage_integrase"/>
    <property type="match status" value="1"/>
</dbReference>
<organism evidence="8 9">
    <name type="scientific">Gryllotalpicola koreensis</name>
    <dbReference type="NCBI Taxonomy" id="993086"/>
    <lineage>
        <taxon>Bacteria</taxon>
        <taxon>Bacillati</taxon>
        <taxon>Actinomycetota</taxon>
        <taxon>Actinomycetes</taxon>
        <taxon>Micrococcales</taxon>
        <taxon>Microbacteriaceae</taxon>
        <taxon>Gryllotalpicola</taxon>
    </lineage>
</organism>
<evidence type="ECO:0000256" key="3">
    <source>
        <dbReference type="ARBA" id="ARBA00023125"/>
    </source>
</evidence>
<dbReference type="SUPFAM" id="SSF56349">
    <property type="entry name" value="DNA breaking-rejoining enzymes"/>
    <property type="match status" value="1"/>
</dbReference>
<dbReference type="InterPro" id="IPR013762">
    <property type="entry name" value="Integrase-like_cat_sf"/>
</dbReference>
<evidence type="ECO:0000256" key="4">
    <source>
        <dbReference type="ARBA" id="ARBA00023172"/>
    </source>
</evidence>
<evidence type="ECO:0000313" key="9">
    <source>
        <dbReference type="Proteomes" id="UP001501079"/>
    </source>
</evidence>
<keyword evidence="3 5" id="KW-0238">DNA-binding</keyword>
<dbReference type="CDD" id="cd00796">
    <property type="entry name" value="INT_Rci_Hp1_C"/>
    <property type="match status" value="1"/>
</dbReference>
<keyword evidence="4" id="KW-0233">DNA recombination</keyword>
<evidence type="ECO:0000256" key="5">
    <source>
        <dbReference type="PROSITE-ProRule" id="PRU01248"/>
    </source>
</evidence>
<evidence type="ECO:0000259" key="6">
    <source>
        <dbReference type="PROSITE" id="PS51898"/>
    </source>
</evidence>